<sequence>MIQDITILPANLVTLVLESFLYGFLVLLFISTVYFLATRQTLAGQSAKHHLTSLVFLTIAALFTLITVHWSIVIYQPFFSFIHLGNAASEDTFYADLAQPSELAKFSLFFVAVLLGDSLVTYRLWIICGKNLKVVIFPVVALIGLAVCCIGFVIEVSNWNPSLRGARFEEESRPWEVAGIALSVLANFYSTGFIISRMLKVKKAASPSKTSLAWFLSIVIESAALQAVWLTISITTILFDSDAQFFTMDGFPAIIGISNTLIHARVGLGWSQGSAGSREKKLGNKPPGNAA</sequence>
<evidence type="ECO:0000313" key="3">
    <source>
        <dbReference type="EMBL" id="KAJ7364712.1"/>
    </source>
</evidence>
<feature type="transmembrane region" description="Helical" evidence="2">
    <location>
        <begin position="177"/>
        <end position="199"/>
    </location>
</feature>
<feature type="transmembrane region" description="Helical" evidence="2">
    <location>
        <begin position="134"/>
        <end position="157"/>
    </location>
</feature>
<proteinExistence type="predicted"/>
<feature type="region of interest" description="Disordered" evidence="1">
    <location>
        <begin position="271"/>
        <end position="291"/>
    </location>
</feature>
<feature type="transmembrane region" description="Helical" evidence="2">
    <location>
        <begin position="49"/>
        <end position="72"/>
    </location>
</feature>
<evidence type="ECO:0000313" key="4">
    <source>
        <dbReference type="Proteomes" id="UP001218218"/>
    </source>
</evidence>
<keyword evidence="2" id="KW-0472">Membrane</keyword>
<protein>
    <submittedName>
        <fullName evidence="3">Uncharacterized protein</fullName>
    </submittedName>
</protein>
<feature type="transmembrane region" description="Helical" evidence="2">
    <location>
        <begin position="20"/>
        <end position="37"/>
    </location>
</feature>
<feature type="transmembrane region" description="Helical" evidence="2">
    <location>
        <begin position="103"/>
        <end position="122"/>
    </location>
</feature>
<accession>A0AAD7APZ1</accession>
<keyword evidence="4" id="KW-1185">Reference proteome</keyword>
<gene>
    <name evidence="3" type="ORF">DFH08DRAFT_839825</name>
</gene>
<keyword evidence="2" id="KW-1133">Transmembrane helix</keyword>
<dbReference type="Proteomes" id="UP001218218">
    <property type="component" value="Unassembled WGS sequence"/>
</dbReference>
<name>A0AAD7APZ1_9AGAR</name>
<organism evidence="3 4">
    <name type="scientific">Mycena albidolilacea</name>
    <dbReference type="NCBI Taxonomy" id="1033008"/>
    <lineage>
        <taxon>Eukaryota</taxon>
        <taxon>Fungi</taxon>
        <taxon>Dikarya</taxon>
        <taxon>Basidiomycota</taxon>
        <taxon>Agaricomycotina</taxon>
        <taxon>Agaricomycetes</taxon>
        <taxon>Agaricomycetidae</taxon>
        <taxon>Agaricales</taxon>
        <taxon>Marasmiineae</taxon>
        <taxon>Mycenaceae</taxon>
        <taxon>Mycena</taxon>
    </lineage>
</organism>
<keyword evidence="2" id="KW-0812">Transmembrane</keyword>
<dbReference type="EMBL" id="JARIHO010000003">
    <property type="protein sequence ID" value="KAJ7364712.1"/>
    <property type="molecule type" value="Genomic_DNA"/>
</dbReference>
<evidence type="ECO:0000256" key="2">
    <source>
        <dbReference type="SAM" id="Phobius"/>
    </source>
</evidence>
<dbReference type="AlphaFoldDB" id="A0AAD7APZ1"/>
<reference evidence="3" key="1">
    <citation type="submission" date="2023-03" db="EMBL/GenBank/DDBJ databases">
        <title>Massive genome expansion in bonnet fungi (Mycena s.s.) driven by repeated elements and novel gene families across ecological guilds.</title>
        <authorList>
            <consortium name="Lawrence Berkeley National Laboratory"/>
            <person name="Harder C.B."/>
            <person name="Miyauchi S."/>
            <person name="Viragh M."/>
            <person name="Kuo A."/>
            <person name="Thoen E."/>
            <person name="Andreopoulos B."/>
            <person name="Lu D."/>
            <person name="Skrede I."/>
            <person name="Drula E."/>
            <person name="Henrissat B."/>
            <person name="Morin E."/>
            <person name="Kohler A."/>
            <person name="Barry K."/>
            <person name="LaButti K."/>
            <person name="Morin E."/>
            <person name="Salamov A."/>
            <person name="Lipzen A."/>
            <person name="Mereny Z."/>
            <person name="Hegedus B."/>
            <person name="Baldrian P."/>
            <person name="Stursova M."/>
            <person name="Weitz H."/>
            <person name="Taylor A."/>
            <person name="Grigoriev I.V."/>
            <person name="Nagy L.G."/>
            <person name="Martin F."/>
            <person name="Kauserud H."/>
        </authorList>
    </citation>
    <scope>NUCLEOTIDE SEQUENCE</scope>
    <source>
        <strain evidence="3">CBHHK002</strain>
    </source>
</reference>
<feature type="transmembrane region" description="Helical" evidence="2">
    <location>
        <begin position="211"/>
        <end position="239"/>
    </location>
</feature>
<comment type="caution">
    <text evidence="3">The sequence shown here is derived from an EMBL/GenBank/DDBJ whole genome shotgun (WGS) entry which is preliminary data.</text>
</comment>
<evidence type="ECO:0000256" key="1">
    <source>
        <dbReference type="SAM" id="MobiDB-lite"/>
    </source>
</evidence>